<dbReference type="PROSITE" id="PS52050">
    <property type="entry name" value="WYL"/>
    <property type="match status" value="1"/>
</dbReference>
<dbReference type="SUPFAM" id="SSF46785">
    <property type="entry name" value="Winged helix' DNA-binding domain"/>
    <property type="match status" value="1"/>
</dbReference>
<dbReference type="InterPro" id="IPR013196">
    <property type="entry name" value="HTH_11"/>
</dbReference>
<dbReference type="PROSITE" id="PS51000">
    <property type="entry name" value="HTH_DEOR_2"/>
    <property type="match status" value="1"/>
</dbReference>
<dbReference type="InterPro" id="IPR057727">
    <property type="entry name" value="WCX_dom"/>
</dbReference>
<name>A0A173WYR3_9FIRM</name>
<sequence length="305" mass="35161">MKTDRLIGILSILLQEEKTTAPELAEKFEGSRRTINRDIEDLCKAGIPIRTAQGTGGGISIMDGYRMDRTILTSKDMQMILAGLRSLDSVSGNRYYGQLMEKIQTGSSEFISERDSMLIDLSSWYKGSLVPKIEVIQNAIENRHTIQFKYYAPSGDGNRRIEPYYLVFRWSSWYVWGWCLEREDYRLFKLNRMDCVTESEQFFMCRNVPMPNLSNEKIFPGGIKVKVLFAPDVKWRLVEEFGPHCFTRTDDGRLLFSADYTDMENLVTWLMTFGAKAEVLEPKEARDIIRRNAEETLKSYGGLGK</sequence>
<dbReference type="AlphaFoldDB" id="A0A173WYR3"/>
<dbReference type="InterPro" id="IPR036390">
    <property type="entry name" value="WH_DNA-bd_sf"/>
</dbReference>
<evidence type="ECO:0000313" key="4">
    <source>
        <dbReference type="EMBL" id="CUN44056.1"/>
    </source>
</evidence>
<evidence type="ECO:0000256" key="1">
    <source>
        <dbReference type="ARBA" id="ARBA00023015"/>
    </source>
</evidence>
<gene>
    <name evidence="4" type="ORF">ERS852476_00116</name>
</gene>
<keyword evidence="2" id="KW-0804">Transcription</keyword>
<dbReference type="InterPro" id="IPR028349">
    <property type="entry name" value="PafC-like"/>
</dbReference>
<dbReference type="Pfam" id="PF08279">
    <property type="entry name" value="HTH_11"/>
    <property type="match status" value="1"/>
</dbReference>
<dbReference type="InterPro" id="IPR026881">
    <property type="entry name" value="WYL_dom"/>
</dbReference>
<keyword evidence="1" id="KW-0805">Transcription regulation</keyword>
<dbReference type="RefSeq" id="WP_008705623.1">
    <property type="nucleotide sequence ID" value="NZ_CYZP01000001.1"/>
</dbReference>
<organism evidence="4 5">
    <name type="scientific">Blautia obeum</name>
    <dbReference type="NCBI Taxonomy" id="40520"/>
    <lineage>
        <taxon>Bacteria</taxon>
        <taxon>Bacillati</taxon>
        <taxon>Bacillota</taxon>
        <taxon>Clostridia</taxon>
        <taxon>Lachnospirales</taxon>
        <taxon>Lachnospiraceae</taxon>
        <taxon>Blautia</taxon>
    </lineage>
</organism>
<evidence type="ECO:0000259" key="3">
    <source>
        <dbReference type="PROSITE" id="PS51000"/>
    </source>
</evidence>
<proteinExistence type="predicted"/>
<dbReference type="Pfam" id="PF13280">
    <property type="entry name" value="WYL"/>
    <property type="match status" value="1"/>
</dbReference>
<dbReference type="EMBL" id="CYZP01000001">
    <property type="protein sequence ID" value="CUN44056.1"/>
    <property type="molecule type" value="Genomic_DNA"/>
</dbReference>
<dbReference type="PIRSF" id="PIRSF016838">
    <property type="entry name" value="PafC"/>
    <property type="match status" value="1"/>
</dbReference>
<evidence type="ECO:0000256" key="2">
    <source>
        <dbReference type="ARBA" id="ARBA00023163"/>
    </source>
</evidence>
<dbReference type="Pfam" id="PF25583">
    <property type="entry name" value="WCX"/>
    <property type="match status" value="1"/>
</dbReference>
<accession>A0A173WYR3</accession>
<dbReference type="GO" id="GO:0003700">
    <property type="term" value="F:DNA-binding transcription factor activity"/>
    <property type="evidence" value="ECO:0007669"/>
    <property type="project" value="InterPro"/>
</dbReference>
<dbReference type="PANTHER" id="PTHR34580">
    <property type="match status" value="1"/>
</dbReference>
<dbReference type="PANTHER" id="PTHR34580:SF1">
    <property type="entry name" value="PROTEIN PAFC"/>
    <property type="match status" value="1"/>
</dbReference>
<feature type="domain" description="HTH deoR-type" evidence="3">
    <location>
        <begin position="2"/>
        <end position="57"/>
    </location>
</feature>
<dbReference type="InterPro" id="IPR001034">
    <property type="entry name" value="DeoR_HTH"/>
</dbReference>
<dbReference type="InterPro" id="IPR036388">
    <property type="entry name" value="WH-like_DNA-bd_sf"/>
</dbReference>
<protein>
    <submittedName>
        <fullName evidence="4">HTH domain</fullName>
    </submittedName>
</protein>
<evidence type="ECO:0000313" key="5">
    <source>
        <dbReference type="Proteomes" id="UP000095645"/>
    </source>
</evidence>
<dbReference type="Proteomes" id="UP000095645">
    <property type="component" value="Unassembled WGS sequence"/>
</dbReference>
<reference evidence="4 5" key="1">
    <citation type="submission" date="2015-09" db="EMBL/GenBank/DDBJ databases">
        <authorList>
            <consortium name="Pathogen Informatics"/>
        </authorList>
    </citation>
    <scope>NUCLEOTIDE SEQUENCE [LARGE SCALE GENOMIC DNA]</scope>
    <source>
        <strain evidence="4 5">2789STDY5834861</strain>
    </source>
</reference>
<dbReference type="Gene3D" id="1.10.10.10">
    <property type="entry name" value="Winged helix-like DNA-binding domain superfamily/Winged helix DNA-binding domain"/>
    <property type="match status" value="1"/>
</dbReference>
<dbReference type="InterPro" id="IPR051534">
    <property type="entry name" value="CBASS_pafABC_assoc_protein"/>
</dbReference>